<evidence type="ECO:0000313" key="2">
    <source>
        <dbReference type="EMBL" id="NUB46409.1"/>
    </source>
</evidence>
<reference evidence="2" key="1">
    <citation type="submission" date="2020-05" db="EMBL/GenBank/DDBJ databases">
        <title>Fertoebacter nigrum gen. nov., sp. nov., a new member of the family Rhodobacteraceae.</title>
        <authorList>
            <person name="Szuroczki S."/>
            <person name="Abbaszade G."/>
            <person name="Buni D."/>
            <person name="Schumann P."/>
            <person name="Toth E."/>
        </authorList>
    </citation>
    <scope>NUCLEOTIDE SEQUENCE</scope>
    <source>
        <strain evidence="2">RG-N-1a</strain>
    </source>
</reference>
<dbReference type="EMBL" id="WHUT02000014">
    <property type="protein sequence ID" value="NUB46409.1"/>
    <property type="molecule type" value="Genomic_DNA"/>
</dbReference>
<protein>
    <submittedName>
        <fullName evidence="2">Uncharacterized protein</fullName>
    </submittedName>
</protein>
<evidence type="ECO:0000313" key="3">
    <source>
        <dbReference type="Proteomes" id="UP000484076"/>
    </source>
</evidence>
<comment type="caution">
    <text evidence="2">The sequence shown here is derived from an EMBL/GenBank/DDBJ whole genome shotgun (WGS) entry which is preliminary data.</text>
</comment>
<sequence length="117" mass="11975">MRICLACFAAVLITASAASAQMIGGSYTVEGANMNGSPYAGTAEIALTAENCEIFWTTGTTTSSGICMVGENVFVAGYELGGKVGLVIYRVLPDGVLDGSWTIAGQPGAGYEVLVPR</sequence>
<keyword evidence="1" id="KW-0732">Signal</keyword>
<gene>
    <name evidence="2" type="ORF">GEU84_018615</name>
</gene>
<feature type="signal peptide" evidence="1">
    <location>
        <begin position="1"/>
        <end position="20"/>
    </location>
</feature>
<accession>A0A8X8H4U5</accession>
<keyword evidence="3" id="KW-1185">Reference proteome</keyword>
<dbReference type="Proteomes" id="UP000484076">
    <property type="component" value="Unassembled WGS sequence"/>
</dbReference>
<dbReference type="RefSeq" id="WP_152825296.1">
    <property type="nucleotide sequence ID" value="NZ_WHUT02000014.1"/>
</dbReference>
<organism evidence="2 3">
    <name type="scientific">Fertoeibacter niger</name>
    <dbReference type="NCBI Taxonomy" id="2656921"/>
    <lineage>
        <taxon>Bacteria</taxon>
        <taxon>Pseudomonadati</taxon>
        <taxon>Pseudomonadota</taxon>
        <taxon>Alphaproteobacteria</taxon>
        <taxon>Rhodobacterales</taxon>
        <taxon>Paracoccaceae</taxon>
        <taxon>Fertoeibacter</taxon>
    </lineage>
</organism>
<dbReference type="AlphaFoldDB" id="A0A8X8H4U5"/>
<proteinExistence type="predicted"/>
<feature type="chain" id="PRO_5036463607" evidence="1">
    <location>
        <begin position="21"/>
        <end position="117"/>
    </location>
</feature>
<evidence type="ECO:0000256" key="1">
    <source>
        <dbReference type="SAM" id="SignalP"/>
    </source>
</evidence>
<name>A0A8X8H4U5_9RHOB</name>